<proteinExistence type="predicted"/>
<evidence type="ECO:0000313" key="1">
    <source>
        <dbReference type="EMBL" id="KRM14295.1"/>
    </source>
</evidence>
<name>A0A0R1W956_9LACO</name>
<dbReference type="PATRIC" id="fig|1423779.3.peg.1315"/>
<protein>
    <recommendedName>
        <fullName evidence="3">Peptidase S11 D-alanyl-D-alanine carboxypeptidase A N-terminal domain-containing protein</fullName>
    </recommendedName>
</protein>
<organism evidence="1 2">
    <name type="scientific">Limosilactobacillus oris DSM 4864</name>
    <dbReference type="NCBI Taxonomy" id="1423779"/>
    <lineage>
        <taxon>Bacteria</taxon>
        <taxon>Bacillati</taxon>
        <taxon>Bacillota</taxon>
        <taxon>Bacilli</taxon>
        <taxon>Lactobacillales</taxon>
        <taxon>Lactobacillaceae</taxon>
        <taxon>Limosilactobacillus</taxon>
    </lineage>
</organism>
<dbReference type="Proteomes" id="UP000050973">
    <property type="component" value="Unassembled WGS sequence"/>
</dbReference>
<evidence type="ECO:0000313" key="2">
    <source>
        <dbReference type="Proteomes" id="UP000050973"/>
    </source>
</evidence>
<dbReference type="EMBL" id="AZGE01000033">
    <property type="protein sequence ID" value="KRM14295.1"/>
    <property type="molecule type" value="Genomic_DNA"/>
</dbReference>
<gene>
    <name evidence="1" type="ORF">FC49_GL001280</name>
</gene>
<evidence type="ECO:0008006" key="3">
    <source>
        <dbReference type="Google" id="ProtNLM"/>
    </source>
</evidence>
<sequence>MVMKIKRVLRLVMVLPLVLAELTTGALASERVNARAAVMIDASTGQVLYE</sequence>
<comment type="caution">
    <text evidence="1">The sequence shown here is derived from an EMBL/GenBank/DDBJ whole genome shotgun (WGS) entry which is preliminary data.</text>
</comment>
<reference evidence="1 2" key="1">
    <citation type="journal article" date="2015" name="Genome Announc.">
        <title>Expanding the biotechnology potential of lactobacilli through comparative genomics of 213 strains and associated genera.</title>
        <authorList>
            <person name="Sun Z."/>
            <person name="Harris H.M."/>
            <person name="McCann A."/>
            <person name="Guo C."/>
            <person name="Argimon S."/>
            <person name="Zhang W."/>
            <person name="Yang X."/>
            <person name="Jeffery I.B."/>
            <person name="Cooney J.C."/>
            <person name="Kagawa T.F."/>
            <person name="Liu W."/>
            <person name="Song Y."/>
            <person name="Salvetti E."/>
            <person name="Wrobel A."/>
            <person name="Rasinkangas P."/>
            <person name="Parkhill J."/>
            <person name="Rea M.C."/>
            <person name="O'Sullivan O."/>
            <person name="Ritari J."/>
            <person name="Douillard F.P."/>
            <person name="Paul Ross R."/>
            <person name="Yang R."/>
            <person name="Briner A.E."/>
            <person name="Felis G.E."/>
            <person name="de Vos W.M."/>
            <person name="Barrangou R."/>
            <person name="Klaenhammer T.R."/>
            <person name="Caufield P.W."/>
            <person name="Cui Y."/>
            <person name="Zhang H."/>
            <person name="O'Toole P.W."/>
        </authorList>
    </citation>
    <scope>NUCLEOTIDE SEQUENCE [LARGE SCALE GENOMIC DNA]</scope>
    <source>
        <strain evidence="1 2">DSM 4864</strain>
    </source>
</reference>
<dbReference type="AlphaFoldDB" id="A0A0R1W956"/>
<accession>A0A0R1W956</accession>